<organism evidence="1 2">
    <name type="scientific">Collybiopsis luxurians FD-317 M1</name>
    <dbReference type="NCBI Taxonomy" id="944289"/>
    <lineage>
        <taxon>Eukaryota</taxon>
        <taxon>Fungi</taxon>
        <taxon>Dikarya</taxon>
        <taxon>Basidiomycota</taxon>
        <taxon>Agaricomycotina</taxon>
        <taxon>Agaricomycetes</taxon>
        <taxon>Agaricomycetidae</taxon>
        <taxon>Agaricales</taxon>
        <taxon>Marasmiineae</taxon>
        <taxon>Omphalotaceae</taxon>
        <taxon>Collybiopsis</taxon>
        <taxon>Collybiopsis luxurians</taxon>
    </lineage>
</organism>
<feature type="non-terminal residue" evidence="1">
    <location>
        <position position="391"/>
    </location>
</feature>
<protein>
    <submittedName>
        <fullName evidence="1">Uncharacterized protein</fullName>
    </submittedName>
</protein>
<dbReference type="PANTHER" id="PTHR46579">
    <property type="entry name" value="F5/8 TYPE C DOMAIN-CONTAINING PROTEIN-RELATED"/>
    <property type="match status" value="1"/>
</dbReference>
<name>A0A0D0C982_9AGAR</name>
<evidence type="ECO:0000313" key="1">
    <source>
        <dbReference type="EMBL" id="KIK54502.1"/>
    </source>
</evidence>
<dbReference type="Proteomes" id="UP000053593">
    <property type="component" value="Unassembled WGS sequence"/>
</dbReference>
<evidence type="ECO:0000313" key="2">
    <source>
        <dbReference type="Proteomes" id="UP000053593"/>
    </source>
</evidence>
<keyword evidence="2" id="KW-1185">Reference proteome</keyword>
<dbReference type="EMBL" id="KN834815">
    <property type="protein sequence ID" value="KIK54502.1"/>
    <property type="molecule type" value="Genomic_DNA"/>
</dbReference>
<gene>
    <name evidence="1" type="ORF">GYMLUDRAFT_177072</name>
</gene>
<dbReference type="OrthoDB" id="3234349at2759"/>
<proteinExistence type="predicted"/>
<dbReference type="AlphaFoldDB" id="A0A0D0C982"/>
<dbReference type="PANTHER" id="PTHR46579:SF1">
    <property type="entry name" value="F5_8 TYPE C DOMAIN-CONTAINING PROTEIN"/>
    <property type="match status" value="1"/>
</dbReference>
<feature type="non-terminal residue" evidence="1">
    <location>
        <position position="1"/>
    </location>
</feature>
<accession>A0A0D0C982</accession>
<reference evidence="1 2" key="1">
    <citation type="submission" date="2014-04" db="EMBL/GenBank/DDBJ databases">
        <title>Evolutionary Origins and Diversification of the Mycorrhizal Mutualists.</title>
        <authorList>
            <consortium name="DOE Joint Genome Institute"/>
            <consortium name="Mycorrhizal Genomics Consortium"/>
            <person name="Kohler A."/>
            <person name="Kuo A."/>
            <person name="Nagy L.G."/>
            <person name="Floudas D."/>
            <person name="Copeland A."/>
            <person name="Barry K.W."/>
            <person name="Cichocki N."/>
            <person name="Veneault-Fourrey C."/>
            <person name="LaButti K."/>
            <person name="Lindquist E.A."/>
            <person name="Lipzen A."/>
            <person name="Lundell T."/>
            <person name="Morin E."/>
            <person name="Murat C."/>
            <person name="Riley R."/>
            <person name="Ohm R."/>
            <person name="Sun H."/>
            <person name="Tunlid A."/>
            <person name="Henrissat B."/>
            <person name="Grigoriev I.V."/>
            <person name="Hibbett D.S."/>
            <person name="Martin F."/>
        </authorList>
    </citation>
    <scope>NUCLEOTIDE SEQUENCE [LARGE SCALE GENOMIC DNA]</scope>
    <source>
        <strain evidence="1 2">FD-317 M1</strain>
    </source>
</reference>
<sequence>MTIIPGPREPELDNLAHYLKPIVDQLLIGWKRGFRISRTASSPGGNTVEVAVVLSINDLPAARKVDGSGGVKSNWLCTRCNLYGRDSAHRTDFKNWELKDPALLLQQATAYRHAQSKNERDKLFEEHAVRWSELRRLPYWDSTRMLVVDSMHAILEGLVHYHCRRVLRLDTQFVKSQGKAIHPAFIHSWKPYDPTYNLHIERRKHEVTQRDLEEDQIVRIQETLQLPFESDVPRSLTKEKLQNKLRQFRVAPLRYVWDSLNLSASLQVINKSGETNSVSAEDKSHFIQLLVDWVPDENLLFLPSIVNEGTIRHIQNVIKETVTPAWINHVPSNYCDPKAGTIKADEWRTLSTVYLPIALVILWGEKDGRPCDKHSRPLQVLDHTMALFQAT</sequence>
<dbReference type="HOGENOM" id="CLU_002101_1_0_1"/>